<accession>A0AC34QFF8</accession>
<reference evidence="2" key="1">
    <citation type="submission" date="2022-11" db="UniProtKB">
        <authorList>
            <consortium name="WormBaseParasite"/>
        </authorList>
    </citation>
    <scope>IDENTIFICATION</scope>
</reference>
<organism evidence="1 2">
    <name type="scientific">Panagrolaimus sp. JU765</name>
    <dbReference type="NCBI Taxonomy" id="591449"/>
    <lineage>
        <taxon>Eukaryota</taxon>
        <taxon>Metazoa</taxon>
        <taxon>Ecdysozoa</taxon>
        <taxon>Nematoda</taxon>
        <taxon>Chromadorea</taxon>
        <taxon>Rhabditida</taxon>
        <taxon>Tylenchina</taxon>
        <taxon>Panagrolaimomorpha</taxon>
        <taxon>Panagrolaimoidea</taxon>
        <taxon>Panagrolaimidae</taxon>
        <taxon>Panagrolaimus</taxon>
    </lineage>
</organism>
<dbReference type="Proteomes" id="UP000887576">
    <property type="component" value="Unplaced"/>
</dbReference>
<dbReference type="WBParaSite" id="JU765_v2.g15832.t1">
    <property type="protein sequence ID" value="JU765_v2.g15832.t1"/>
    <property type="gene ID" value="JU765_v2.g15832"/>
</dbReference>
<evidence type="ECO:0000313" key="2">
    <source>
        <dbReference type="WBParaSite" id="JU765_v2.g15832.t1"/>
    </source>
</evidence>
<proteinExistence type="predicted"/>
<protein>
    <submittedName>
        <fullName evidence="2">Neurotransmitter-gated ion-channel ligand-binding domain-containing protein</fullName>
    </submittedName>
</protein>
<name>A0AC34QFF8_9BILA</name>
<sequence length="427" mass="48530">MINHIEKVDEKEQTILLHGQLSASWKDEYLTWNPADYNGTAMIAIDSWYIWQPSFALYNSARSNGWYLYMQGVPATVISNGRVYATGSFSFHITCYFDFADYPYDVQKCPIVIADWVYDLSKINLSDPIPTPLTKPVIRLSFDPAEDGPKKHVAGWEVQDTWRKHCYWGPSGCSTELPNGPLDSYWSLLEFGLVIKRHAAYYGLTVVLPTIVTVSLTLTVFWIDDYPIAMAIAMFDVLLQGLCSWSLLKVLPPSNGQLPRIAYFCAYNFILAALAYCIHAILNFLLEVLPGDIELPFQLTNFTEKLREIKFFKIEGLSFDPQKVLLGEDAQITPDPFETPAKSEPNHHEAVLVEMDDPSPSSTIETLELKVENSPEAQNEDTNASQNSLKPSISNESHLAEEMYTLRRIIFVFYLLIYLVLIPWLLL</sequence>
<evidence type="ECO:0000313" key="1">
    <source>
        <dbReference type="Proteomes" id="UP000887576"/>
    </source>
</evidence>